<sequence>MPRLSDRAYSQRAFVVSEVASQGCHTDPTDGSLEFEADLLRREFSVPTEELELVPLLSPEKQWGVDIIGHFPLGKGQTKFGVVAVDYFTKWAEAAALSHITESRVTSFVWTNIICRFGIPKAIVTDNGKQFDNTKFKDFCSKLGISHLSSSPAHPQANGQVEAVNKIIKRGIKLKLDSRKGRWVEELPEVLWSYRTTQKESTGETPFSLPFGSEVVVPVEIGMPSDRVDHYEATANGE</sequence>
<name>A0A6J1CEB5_MOMCH</name>
<dbReference type="PANTHER" id="PTHR37984">
    <property type="entry name" value="PROTEIN CBG26694"/>
    <property type="match status" value="1"/>
</dbReference>
<protein>
    <submittedName>
        <fullName evidence="3">Uncharacterized protein K02A2.6-like</fullName>
    </submittedName>
</protein>
<accession>A0A6J1CEB5</accession>
<dbReference type="OrthoDB" id="1936587at2759"/>
<dbReference type="Proteomes" id="UP000504603">
    <property type="component" value="Unplaced"/>
</dbReference>
<feature type="domain" description="Integrase catalytic" evidence="1">
    <location>
        <begin position="55"/>
        <end position="214"/>
    </location>
</feature>
<dbReference type="Pfam" id="PF00665">
    <property type="entry name" value="rve"/>
    <property type="match status" value="1"/>
</dbReference>
<evidence type="ECO:0000313" key="3">
    <source>
        <dbReference type="RefSeq" id="XP_022140155.1"/>
    </source>
</evidence>
<dbReference type="InterPro" id="IPR036397">
    <property type="entry name" value="RNaseH_sf"/>
</dbReference>
<evidence type="ECO:0000259" key="1">
    <source>
        <dbReference type="PROSITE" id="PS50994"/>
    </source>
</evidence>
<dbReference type="AlphaFoldDB" id="A0A6J1CEB5"/>
<dbReference type="GO" id="GO:0003676">
    <property type="term" value="F:nucleic acid binding"/>
    <property type="evidence" value="ECO:0007669"/>
    <property type="project" value="InterPro"/>
</dbReference>
<dbReference type="InterPro" id="IPR001584">
    <property type="entry name" value="Integrase_cat-core"/>
</dbReference>
<proteinExistence type="predicted"/>
<gene>
    <name evidence="3" type="primary">LOC111010888</name>
</gene>
<dbReference type="InterPro" id="IPR050951">
    <property type="entry name" value="Retrovirus_Pol_polyprotein"/>
</dbReference>
<dbReference type="KEGG" id="mcha:111010888"/>
<dbReference type="GO" id="GO:0015074">
    <property type="term" value="P:DNA integration"/>
    <property type="evidence" value="ECO:0007669"/>
    <property type="project" value="InterPro"/>
</dbReference>
<organism evidence="2 3">
    <name type="scientific">Momordica charantia</name>
    <name type="common">Bitter gourd</name>
    <name type="synonym">Balsam pear</name>
    <dbReference type="NCBI Taxonomy" id="3673"/>
    <lineage>
        <taxon>Eukaryota</taxon>
        <taxon>Viridiplantae</taxon>
        <taxon>Streptophyta</taxon>
        <taxon>Embryophyta</taxon>
        <taxon>Tracheophyta</taxon>
        <taxon>Spermatophyta</taxon>
        <taxon>Magnoliopsida</taxon>
        <taxon>eudicotyledons</taxon>
        <taxon>Gunneridae</taxon>
        <taxon>Pentapetalae</taxon>
        <taxon>rosids</taxon>
        <taxon>fabids</taxon>
        <taxon>Cucurbitales</taxon>
        <taxon>Cucurbitaceae</taxon>
        <taxon>Momordiceae</taxon>
        <taxon>Momordica</taxon>
    </lineage>
</organism>
<dbReference type="InterPro" id="IPR012337">
    <property type="entry name" value="RNaseH-like_sf"/>
</dbReference>
<dbReference type="PANTHER" id="PTHR37984:SF5">
    <property type="entry name" value="PROTEIN NYNRIN-LIKE"/>
    <property type="match status" value="1"/>
</dbReference>
<evidence type="ECO:0000313" key="2">
    <source>
        <dbReference type="Proteomes" id="UP000504603"/>
    </source>
</evidence>
<dbReference type="RefSeq" id="XP_022140155.1">
    <property type="nucleotide sequence ID" value="XM_022284463.1"/>
</dbReference>
<dbReference type="SUPFAM" id="SSF53098">
    <property type="entry name" value="Ribonuclease H-like"/>
    <property type="match status" value="1"/>
</dbReference>
<keyword evidence="2" id="KW-1185">Reference proteome</keyword>
<dbReference type="Gene3D" id="3.30.420.10">
    <property type="entry name" value="Ribonuclease H-like superfamily/Ribonuclease H"/>
    <property type="match status" value="1"/>
</dbReference>
<dbReference type="PROSITE" id="PS50994">
    <property type="entry name" value="INTEGRASE"/>
    <property type="match status" value="1"/>
</dbReference>
<dbReference type="GeneID" id="111010888"/>
<reference evidence="3" key="1">
    <citation type="submission" date="2025-08" db="UniProtKB">
        <authorList>
            <consortium name="RefSeq"/>
        </authorList>
    </citation>
    <scope>IDENTIFICATION</scope>
    <source>
        <strain evidence="3">OHB3-1</strain>
    </source>
</reference>